<dbReference type="PANTHER" id="PTHR46758">
    <property type="entry name" value="MYND DOMAIN-CONTAINING"/>
    <property type="match status" value="1"/>
</dbReference>
<keyword evidence="1" id="KW-0479">Metal-binding</keyword>
<keyword evidence="3" id="KW-0862">Zinc</keyword>
<dbReference type="InterPro" id="IPR002893">
    <property type="entry name" value="Znf_MYND"/>
</dbReference>
<evidence type="ECO:0000313" key="7">
    <source>
        <dbReference type="EnsemblPlants" id="LPERR02G14120.1"/>
    </source>
</evidence>
<keyword evidence="2 4" id="KW-0863">Zinc-finger</keyword>
<protein>
    <recommendedName>
        <fullName evidence="6">MYND-type domain-containing protein</fullName>
    </recommendedName>
</protein>
<dbReference type="SUPFAM" id="SSF81383">
    <property type="entry name" value="F-box domain"/>
    <property type="match status" value="1"/>
</dbReference>
<evidence type="ECO:0000256" key="1">
    <source>
        <dbReference type="ARBA" id="ARBA00022723"/>
    </source>
</evidence>
<dbReference type="GO" id="GO:0008270">
    <property type="term" value="F:zinc ion binding"/>
    <property type="evidence" value="ECO:0007669"/>
    <property type="project" value="UniProtKB-KW"/>
</dbReference>
<feature type="compositionally biased region" description="Basic and acidic residues" evidence="5">
    <location>
        <begin position="1"/>
        <end position="23"/>
    </location>
</feature>
<dbReference type="EnsemblPlants" id="LPERR02G14120.1">
    <property type="protein sequence ID" value="LPERR02G14120.1"/>
    <property type="gene ID" value="LPERR02G14120"/>
</dbReference>
<reference evidence="7 8" key="1">
    <citation type="submission" date="2012-08" db="EMBL/GenBank/DDBJ databases">
        <title>Oryza genome evolution.</title>
        <authorList>
            <person name="Wing R.A."/>
        </authorList>
    </citation>
    <scope>NUCLEOTIDE SEQUENCE</scope>
</reference>
<dbReference type="InterPro" id="IPR044508">
    <property type="entry name" value="At5g50450/At1g67340-like"/>
</dbReference>
<dbReference type="PANTHER" id="PTHR46758:SF18">
    <property type="entry name" value="OS04G0385600 PROTEIN"/>
    <property type="match status" value="1"/>
</dbReference>
<dbReference type="Pfam" id="PF23310">
    <property type="entry name" value="TPR_27"/>
    <property type="match status" value="1"/>
</dbReference>
<dbReference type="HOGENOM" id="CLU_042104_0_0_1"/>
<proteinExistence type="predicted"/>
<dbReference type="SUPFAM" id="SSF144232">
    <property type="entry name" value="HIT/MYND zinc finger-like"/>
    <property type="match status" value="1"/>
</dbReference>
<dbReference type="Proteomes" id="UP000032180">
    <property type="component" value="Chromosome 2"/>
</dbReference>
<evidence type="ECO:0000256" key="4">
    <source>
        <dbReference type="PROSITE-ProRule" id="PRU00134"/>
    </source>
</evidence>
<dbReference type="eggNOG" id="ENOG502QR5D">
    <property type="taxonomic scope" value="Eukaryota"/>
</dbReference>
<evidence type="ECO:0000256" key="2">
    <source>
        <dbReference type="ARBA" id="ARBA00022771"/>
    </source>
</evidence>
<evidence type="ECO:0000313" key="8">
    <source>
        <dbReference type="Proteomes" id="UP000032180"/>
    </source>
</evidence>
<keyword evidence="8" id="KW-1185">Reference proteome</keyword>
<dbReference type="InterPro" id="IPR011990">
    <property type="entry name" value="TPR-like_helical_dom_sf"/>
</dbReference>
<organism evidence="7 8">
    <name type="scientific">Leersia perrieri</name>
    <dbReference type="NCBI Taxonomy" id="77586"/>
    <lineage>
        <taxon>Eukaryota</taxon>
        <taxon>Viridiplantae</taxon>
        <taxon>Streptophyta</taxon>
        <taxon>Embryophyta</taxon>
        <taxon>Tracheophyta</taxon>
        <taxon>Spermatophyta</taxon>
        <taxon>Magnoliopsida</taxon>
        <taxon>Liliopsida</taxon>
        <taxon>Poales</taxon>
        <taxon>Poaceae</taxon>
        <taxon>BOP clade</taxon>
        <taxon>Oryzoideae</taxon>
        <taxon>Oryzeae</taxon>
        <taxon>Oryzinae</taxon>
        <taxon>Leersia</taxon>
    </lineage>
</organism>
<reference evidence="8" key="2">
    <citation type="submission" date="2013-12" db="EMBL/GenBank/DDBJ databases">
        <authorList>
            <person name="Yu Y."/>
            <person name="Lee S."/>
            <person name="de Baynast K."/>
            <person name="Wissotski M."/>
            <person name="Liu L."/>
            <person name="Talag J."/>
            <person name="Goicoechea J."/>
            <person name="Angelova A."/>
            <person name="Jetty R."/>
            <person name="Kudrna D."/>
            <person name="Golser W."/>
            <person name="Rivera L."/>
            <person name="Zhang J."/>
            <person name="Wing R."/>
        </authorList>
    </citation>
    <scope>NUCLEOTIDE SEQUENCE</scope>
</reference>
<dbReference type="SUPFAM" id="SSF81901">
    <property type="entry name" value="HCP-like"/>
    <property type="match status" value="1"/>
</dbReference>
<dbReference type="InterPro" id="IPR036047">
    <property type="entry name" value="F-box-like_dom_sf"/>
</dbReference>
<sequence length="335" mass="35374">MAARRSREEEGKPGGEKRRRIDGDGSPTEVVSGGGSTGAFDVLPDELVVSILADVAASADSPAHLASVMLTCRRFRELGKNNVVLARASAASVAVRAAKWSNGSYRFLLTCARAGNAEAAYILGMIMFYCYEKREFGSQLLAAAARRGSSEAMYSMAIIQFNGSGLPKDGRNIRFGASLCARAASRGHIDAIRELGHSAAAAAGGDCRPPGPHTCLYTDYGCSHVVAGGRRRQHAANAFLAEWFASPRRALAAGTRMCSQPACGRPETRRHEFRRCSVCNAAVYCSRACQAMHWKTAHKNTCAPVVNWLLAAGAAANADANAVAAAAAAYMAAMP</sequence>
<feature type="domain" description="MYND-type" evidence="6">
    <location>
        <begin position="260"/>
        <end position="302"/>
    </location>
</feature>
<name>A0A0D9VG90_9ORYZ</name>
<dbReference type="Gene3D" id="1.25.40.10">
    <property type="entry name" value="Tetratricopeptide repeat domain"/>
    <property type="match status" value="1"/>
</dbReference>
<dbReference type="Gene3D" id="6.10.140.2220">
    <property type="match status" value="1"/>
</dbReference>
<dbReference type="Pfam" id="PF01753">
    <property type="entry name" value="zf-MYND"/>
    <property type="match status" value="1"/>
</dbReference>
<dbReference type="STRING" id="77586.A0A0D9VG90"/>
<dbReference type="InterPro" id="IPR057136">
    <property type="entry name" value="At2g35280_TPR_dom"/>
</dbReference>
<feature type="region of interest" description="Disordered" evidence="5">
    <location>
        <begin position="1"/>
        <end position="37"/>
    </location>
</feature>
<accession>A0A0D9VG90</accession>
<dbReference type="Gramene" id="LPERR02G14120.1">
    <property type="protein sequence ID" value="LPERR02G14120.1"/>
    <property type="gene ID" value="LPERR02G14120"/>
</dbReference>
<reference evidence="7" key="3">
    <citation type="submission" date="2015-04" db="UniProtKB">
        <authorList>
            <consortium name="EnsemblPlants"/>
        </authorList>
    </citation>
    <scope>IDENTIFICATION</scope>
</reference>
<evidence type="ECO:0000256" key="5">
    <source>
        <dbReference type="SAM" id="MobiDB-lite"/>
    </source>
</evidence>
<evidence type="ECO:0000256" key="3">
    <source>
        <dbReference type="ARBA" id="ARBA00022833"/>
    </source>
</evidence>
<evidence type="ECO:0000259" key="6">
    <source>
        <dbReference type="PROSITE" id="PS50865"/>
    </source>
</evidence>
<dbReference type="PROSITE" id="PS50865">
    <property type="entry name" value="ZF_MYND_2"/>
    <property type="match status" value="1"/>
</dbReference>
<dbReference type="AlphaFoldDB" id="A0A0D9VG90"/>